<keyword evidence="4" id="KW-1185">Reference proteome</keyword>
<organism evidence="3 4">
    <name type="scientific">Streptomyces turgidiscabies</name>
    <dbReference type="NCBI Taxonomy" id="85558"/>
    <lineage>
        <taxon>Bacteria</taxon>
        <taxon>Bacillati</taxon>
        <taxon>Actinomycetota</taxon>
        <taxon>Actinomycetes</taxon>
        <taxon>Kitasatosporales</taxon>
        <taxon>Streptomycetaceae</taxon>
        <taxon>Streptomyces</taxon>
    </lineage>
</organism>
<feature type="transmembrane region" description="Helical" evidence="2">
    <location>
        <begin position="31"/>
        <end position="50"/>
    </location>
</feature>
<keyword evidence="2" id="KW-1133">Transmembrane helix</keyword>
<evidence type="ECO:0000256" key="1">
    <source>
        <dbReference type="SAM" id="MobiDB-lite"/>
    </source>
</evidence>
<keyword evidence="2" id="KW-0472">Membrane</keyword>
<accession>A0ABU0RT71</accession>
<comment type="caution">
    <text evidence="3">The sequence shown here is derived from an EMBL/GenBank/DDBJ whole genome shotgun (WGS) entry which is preliminary data.</text>
</comment>
<feature type="transmembrane region" description="Helical" evidence="2">
    <location>
        <begin position="56"/>
        <end position="74"/>
    </location>
</feature>
<proteinExistence type="predicted"/>
<evidence type="ECO:0000313" key="3">
    <source>
        <dbReference type="EMBL" id="MDQ0935176.1"/>
    </source>
</evidence>
<dbReference type="EMBL" id="JAUSZS010000006">
    <property type="protein sequence ID" value="MDQ0935176.1"/>
    <property type="molecule type" value="Genomic_DNA"/>
</dbReference>
<dbReference type="RefSeq" id="WP_307628779.1">
    <property type="nucleotide sequence ID" value="NZ_JAUSZS010000006.1"/>
</dbReference>
<reference evidence="3 4" key="1">
    <citation type="submission" date="2023-07" db="EMBL/GenBank/DDBJ databases">
        <title>Comparative genomics of wheat-associated soil bacteria to identify genetic determinants of phenazine resistance.</title>
        <authorList>
            <person name="Mouncey N."/>
        </authorList>
    </citation>
    <scope>NUCLEOTIDE SEQUENCE [LARGE SCALE GENOMIC DNA]</scope>
    <source>
        <strain evidence="3 4">W2I16</strain>
    </source>
</reference>
<evidence type="ECO:0000256" key="2">
    <source>
        <dbReference type="SAM" id="Phobius"/>
    </source>
</evidence>
<gene>
    <name evidence="3" type="ORF">QFZ49_005147</name>
</gene>
<protein>
    <submittedName>
        <fullName evidence="3">DNA gyrase inhibitor GyrI</fullName>
    </submittedName>
</protein>
<dbReference type="Proteomes" id="UP001223072">
    <property type="component" value="Unassembled WGS sequence"/>
</dbReference>
<name>A0ABU0RT71_9ACTN</name>
<sequence>MTASNVVRGTVVPGTNPDGSNTGGNYARLRAFAVTANLAPVVVLVLSFVLPSAGEWPAAACVAFAGIAAAAARTSRIDFLWARLD</sequence>
<keyword evidence="2" id="KW-0812">Transmembrane</keyword>
<feature type="region of interest" description="Disordered" evidence="1">
    <location>
        <begin position="1"/>
        <end position="23"/>
    </location>
</feature>
<evidence type="ECO:0000313" key="4">
    <source>
        <dbReference type="Proteomes" id="UP001223072"/>
    </source>
</evidence>